<name>A0AAE1D750_9GAST</name>
<comment type="caution">
    <text evidence="1">The sequence shown here is derived from an EMBL/GenBank/DDBJ whole genome shotgun (WGS) entry which is preliminary data.</text>
</comment>
<evidence type="ECO:0000313" key="1">
    <source>
        <dbReference type="EMBL" id="KAK3758893.1"/>
    </source>
</evidence>
<dbReference type="AlphaFoldDB" id="A0AAE1D750"/>
<gene>
    <name evidence="1" type="ORF">RRG08_033153</name>
</gene>
<dbReference type="Proteomes" id="UP001283361">
    <property type="component" value="Unassembled WGS sequence"/>
</dbReference>
<evidence type="ECO:0000313" key="2">
    <source>
        <dbReference type="Proteomes" id="UP001283361"/>
    </source>
</evidence>
<dbReference type="EMBL" id="JAWDGP010005190">
    <property type="protein sequence ID" value="KAK3758893.1"/>
    <property type="molecule type" value="Genomic_DNA"/>
</dbReference>
<proteinExistence type="predicted"/>
<accession>A0AAE1D750</accession>
<protein>
    <submittedName>
        <fullName evidence="1">Uncharacterized protein</fullName>
    </submittedName>
</protein>
<organism evidence="1 2">
    <name type="scientific">Elysia crispata</name>
    <name type="common">lettuce slug</name>
    <dbReference type="NCBI Taxonomy" id="231223"/>
    <lineage>
        <taxon>Eukaryota</taxon>
        <taxon>Metazoa</taxon>
        <taxon>Spiralia</taxon>
        <taxon>Lophotrochozoa</taxon>
        <taxon>Mollusca</taxon>
        <taxon>Gastropoda</taxon>
        <taxon>Heterobranchia</taxon>
        <taxon>Euthyneura</taxon>
        <taxon>Panpulmonata</taxon>
        <taxon>Sacoglossa</taxon>
        <taxon>Placobranchoidea</taxon>
        <taxon>Plakobranchidae</taxon>
        <taxon>Elysia</taxon>
    </lineage>
</organism>
<keyword evidence="2" id="KW-1185">Reference proteome</keyword>
<reference evidence="1" key="1">
    <citation type="journal article" date="2023" name="G3 (Bethesda)">
        <title>A reference genome for the long-term kleptoplast-retaining sea slug Elysia crispata morphotype clarki.</title>
        <authorList>
            <person name="Eastman K.E."/>
            <person name="Pendleton A.L."/>
            <person name="Shaikh M.A."/>
            <person name="Suttiyut T."/>
            <person name="Ogas R."/>
            <person name="Tomko P."/>
            <person name="Gavelis G."/>
            <person name="Widhalm J.R."/>
            <person name="Wisecaver J.H."/>
        </authorList>
    </citation>
    <scope>NUCLEOTIDE SEQUENCE</scope>
    <source>
        <strain evidence="1">ECLA1</strain>
    </source>
</reference>
<sequence>MIVSNSTLPSSGKRHDARTSLLCSRSCQDVEFPRCLDVVFEGSRSETPSYPVEMITLHAEFWDASILRKLPVIVESCWTAKPFSALADLCGLLQKWAMAEGNAAWDGMLLRV</sequence>